<reference evidence="19" key="1">
    <citation type="submission" date="2020-10" db="EMBL/GenBank/DDBJ databases">
        <authorList>
            <person name="Gilroy R."/>
        </authorList>
    </citation>
    <scope>NUCLEOTIDE SEQUENCE</scope>
    <source>
        <strain evidence="19">CHK181-108</strain>
    </source>
</reference>
<dbReference type="EC" id="2.6.1.42" evidence="17"/>
<dbReference type="PROSITE" id="PS00770">
    <property type="entry name" value="AA_TRANSFER_CLASS_4"/>
    <property type="match status" value="1"/>
</dbReference>
<reference evidence="19" key="2">
    <citation type="journal article" date="2021" name="PeerJ">
        <title>Extensive microbial diversity within the chicken gut microbiome revealed by metagenomics and culture.</title>
        <authorList>
            <person name="Gilroy R."/>
            <person name="Ravi A."/>
            <person name="Getino M."/>
            <person name="Pursley I."/>
            <person name="Horton D.L."/>
            <person name="Alikhan N.F."/>
            <person name="Baker D."/>
            <person name="Gharbi K."/>
            <person name="Hall N."/>
            <person name="Watson M."/>
            <person name="Adriaenssens E.M."/>
            <person name="Foster-Nyarko E."/>
            <person name="Jarju S."/>
            <person name="Secka A."/>
            <person name="Antonio M."/>
            <person name="Oren A."/>
            <person name="Chaudhuri R.R."/>
            <person name="La Ragione R."/>
            <person name="Hildebrand F."/>
            <person name="Pallen M.J."/>
        </authorList>
    </citation>
    <scope>NUCLEOTIDE SEQUENCE</scope>
    <source>
        <strain evidence="19">CHK181-108</strain>
    </source>
</reference>
<comment type="similarity">
    <text evidence="5 15">Belongs to the class-IV pyridoxal-phosphate-dependent aminotransferase family.</text>
</comment>
<evidence type="ECO:0000256" key="6">
    <source>
        <dbReference type="ARBA" id="ARBA00022576"/>
    </source>
</evidence>
<comment type="pathway">
    <text evidence="3 18">Amino-acid biosynthesis; L-valine biosynthesis; L-valine from pyruvate: step 4/4.</text>
</comment>
<keyword evidence="6 17" id="KW-0032">Aminotransferase</keyword>
<organism evidence="19 20">
    <name type="scientific">Candidatus Ornithomonoglobus intestinigallinarum</name>
    <dbReference type="NCBI Taxonomy" id="2840894"/>
    <lineage>
        <taxon>Bacteria</taxon>
        <taxon>Bacillati</taxon>
        <taxon>Bacillota</taxon>
        <taxon>Clostridia</taxon>
        <taxon>Candidatus Ornithomonoglobus</taxon>
    </lineage>
</organism>
<dbReference type="Gene3D" id="3.20.10.10">
    <property type="entry name" value="D-amino Acid Aminotransferase, subunit A, domain 2"/>
    <property type="match status" value="1"/>
</dbReference>
<evidence type="ECO:0000256" key="2">
    <source>
        <dbReference type="ARBA" id="ARBA00004824"/>
    </source>
</evidence>
<dbReference type="Proteomes" id="UP000824165">
    <property type="component" value="Unassembled WGS sequence"/>
</dbReference>
<comment type="cofactor">
    <cofactor evidence="1 16">
        <name>pyridoxal 5'-phosphate</name>
        <dbReference type="ChEBI" id="CHEBI:597326"/>
    </cofactor>
</comment>
<dbReference type="GO" id="GO:0004084">
    <property type="term" value="F:branched-chain-amino-acid transaminase activity"/>
    <property type="evidence" value="ECO:0007669"/>
    <property type="project" value="UniProtKB-EC"/>
</dbReference>
<gene>
    <name evidence="19" type="ORF">IAA60_00440</name>
</gene>
<evidence type="ECO:0000256" key="1">
    <source>
        <dbReference type="ARBA" id="ARBA00001933"/>
    </source>
</evidence>
<evidence type="ECO:0000256" key="16">
    <source>
        <dbReference type="RuleBase" id="RU004516"/>
    </source>
</evidence>
<evidence type="ECO:0000313" key="20">
    <source>
        <dbReference type="Proteomes" id="UP000824165"/>
    </source>
</evidence>
<dbReference type="SUPFAM" id="SSF56752">
    <property type="entry name" value="D-aminoacid aminotransferase-like PLP-dependent enzymes"/>
    <property type="match status" value="1"/>
</dbReference>
<evidence type="ECO:0000256" key="11">
    <source>
        <dbReference type="ARBA" id="ARBA00048212"/>
    </source>
</evidence>
<evidence type="ECO:0000313" key="19">
    <source>
        <dbReference type="EMBL" id="HIT84352.1"/>
    </source>
</evidence>
<dbReference type="NCBIfam" id="TIGR01123">
    <property type="entry name" value="ilvE_II"/>
    <property type="match status" value="1"/>
</dbReference>
<keyword evidence="8 17" id="KW-0808">Transferase</keyword>
<comment type="catalytic activity">
    <reaction evidence="12 17">
        <text>L-isoleucine + 2-oxoglutarate = (S)-3-methyl-2-oxopentanoate + L-glutamate</text>
        <dbReference type="Rhea" id="RHEA:24801"/>
        <dbReference type="ChEBI" id="CHEBI:16810"/>
        <dbReference type="ChEBI" id="CHEBI:29985"/>
        <dbReference type="ChEBI" id="CHEBI:35146"/>
        <dbReference type="ChEBI" id="CHEBI:58045"/>
        <dbReference type="EC" id="2.6.1.42"/>
    </reaction>
</comment>
<dbReference type="InterPro" id="IPR036038">
    <property type="entry name" value="Aminotransferase-like"/>
</dbReference>
<dbReference type="InterPro" id="IPR033939">
    <property type="entry name" value="BCAT_family"/>
</dbReference>
<evidence type="ECO:0000256" key="8">
    <source>
        <dbReference type="ARBA" id="ARBA00022679"/>
    </source>
</evidence>
<comment type="pathway">
    <text evidence="4 18">Amino-acid biosynthesis; L-leucine biosynthesis; L-leucine from 3-methyl-2-oxobutanoate: step 4/4.</text>
</comment>
<evidence type="ECO:0000256" key="4">
    <source>
        <dbReference type="ARBA" id="ARBA00005072"/>
    </source>
</evidence>
<evidence type="ECO:0000256" key="13">
    <source>
        <dbReference type="ARBA" id="ARBA00049229"/>
    </source>
</evidence>
<keyword evidence="7 17" id="KW-0028">Amino-acid biosynthesis</keyword>
<evidence type="ECO:0000256" key="10">
    <source>
        <dbReference type="ARBA" id="ARBA00023304"/>
    </source>
</evidence>
<evidence type="ECO:0000256" key="15">
    <source>
        <dbReference type="RuleBase" id="RU004106"/>
    </source>
</evidence>
<evidence type="ECO:0000256" key="3">
    <source>
        <dbReference type="ARBA" id="ARBA00004931"/>
    </source>
</evidence>
<dbReference type="PANTHER" id="PTHR11825">
    <property type="entry name" value="SUBGROUP IIII AMINOTRANSFERASE"/>
    <property type="match status" value="1"/>
</dbReference>
<dbReference type="InterPro" id="IPR001544">
    <property type="entry name" value="Aminotrans_IV"/>
</dbReference>
<dbReference type="AlphaFoldDB" id="A0A9D1H0L2"/>
<comment type="catalytic activity">
    <reaction evidence="11 17">
        <text>L-valine + 2-oxoglutarate = 3-methyl-2-oxobutanoate + L-glutamate</text>
        <dbReference type="Rhea" id="RHEA:24813"/>
        <dbReference type="ChEBI" id="CHEBI:11851"/>
        <dbReference type="ChEBI" id="CHEBI:16810"/>
        <dbReference type="ChEBI" id="CHEBI:29985"/>
        <dbReference type="ChEBI" id="CHEBI:57762"/>
        <dbReference type="EC" id="2.6.1.42"/>
    </reaction>
</comment>
<accession>A0A9D1H0L2</accession>
<evidence type="ECO:0000256" key="14">
    <source>
        <dbReference type="PIRSR" id="PIRSR006468-1"/>
    </source>
</evidence>
<dbReference type="PIRSF" id="PIRSF006468">
    <property type="entry name" value="BCAT1"/>
    <property type="match status" value="1"/>
</dbReference>
<dbReference type="NCBIfam" id="NF009897">
    <property type="entry name" value="PRK13357.1"/>
    <property type="match status" value="1"/>
</dbReference>
<evidence type="ECO:0000256" key="17">
    <source>
        <dbReference type="RuleBase" id="RU004517"/>
    </source>
</evidence>
<proteinExistence type="inferred from homology"/>
<dbReference type="PANTHER" id="PTHR11825:SF44">
    <property type="entry name" value="BRANCHED-CHAIN-AMINO-ACID AMINOTRANSFERASE"/>
    <property type="match status" value="1"/>
</dbReference>
<comment type="caution">
    <text evidence="19">The sequence shown here is derived from an EMBL/GenBank/DDBJ whole genome shotgun (WGS) entry which is preliminary data.</text>
</comment>
<evidence type="ECO:0000256" key="9">
    <source>
        <dbReference type="ARBA" id="ARBA00022898"/>
    </source>
</evidence>
<sequence length="356" mass="39931">MEISITRTANPKQKPADESKLGFGQYYTDHMFIMNYDEGEGWHDARIVPYGPFEIDPASMVLHYAQEIFEGLKAYRTADGRIQLFRPEKNMQRMNVSCERLCIPKIDEEFALKAIKTLVDVDRDWVPSAPETSLYIRPYIFANDVHIGVHPAKHLIFAIILSPVGAYYPNGIEPVKIFVEQKYVRAVVGGTGFTKAGANYAISLKGQEEAEQQGYIQTLWLDGVEKKYIEEVGSMNVFFKIDGEVVTPALVGSILSGITRMSIIELLRAKGYKVTERRISVDELVEAYNTGKLEEAWGTGTAAVISPIGELKYGELVMPINSGEIGEVSQMCYDTLTGIQWGKIEDEFGWTESIDE</sequence>
<dbReference type="CDD" id="cd01557">
    <property type="entry name" value="BCAT_beta_family"/>
    <property type="match status" value="1"/>
</dbReference>
<name>A0A9D1H0L2_9FIRM</name>
<keyword evidence="10 17" id="KW-0100">Branched-chain amino acid biosynthesis</keyword>
<dbReference type="InterPro" id="IPR005786">
    <property type="entry name" value="B_amino_transII"/>
</dbReference>
<dbReference type="GO" id="GO:0008652">
    <property type="term" value="P:amino acid biosynthetic process"/>
    <property type="evidence" value="ECO:0007669"/>
    <property type="project" value="UniProtKB-KW"/>
</dbReference>
<dbReference type="InterPro" id="IPR043132">
    <property type="entry name" value="BCAT-like_C"/>
</dbReference>
<dbReference type="EMBL" id="DVLU01000004">
    <property type="protein sequence ID" value="HIT84352.1"/>
    <property type="molecule type" value="Genomic_DNA"/>
</dbReference>
<protein>
    <recommendedName>
        <fullName evidence="17">Branched-chain-amino-acid aminotransferase</fullName>
        <ecNumber evidence="17">2.6.1.42</ecNumber>
    </recommendedName>
</protein>
<evidence type="ECO:0000256" key="5">
    <source>
        <dbReference type="ARBA" id="ARBA00009320"/>
    </source>
</evidence>
<evidence type="ECO:0000256" key="18">
    <source>
        <dbReference type="RuleBase" id="RU004519"/>
    </source>
</evidence>
<evidence type="ECO:0000256" key="7">
    <source>
        <dbReference type="ARBA" id="ARBA00022605"/>
    </source>
</evidence>
<comment type="catalytic activity">
    <reaction evidence="13 17">
        <text>L-leucine + 2-oxoglutarate = 4-methyl-2-oxopentanoate + L-glutamate</text>
        <dbReference type="Rhea" id="RHEA:18321"/>
        <dbReference type="ChEBI" id="CHEBI:16810"/>
        <dbReference type="ChEBI" id="CHEBI:17865"/>
        <dbReference type="ChEBI" id="CHEBI:29985"/>
        <dbReference type="ChEBI" id="CHEBI:57427"/>
        <dbReference type="EC" id="2.6.1.42"/>
    </reaction>
</comment>
<dbReference type="InterPro" id="IPR043131">
    <property type="entry name" value="BCAT-like_N"/>
</dbReference>
<dbReference type="Pfam" id="PF01063">
    <property type="entry name" value="Aminotran_4"/>
    <property type="match status" value="1"/>
</dbReference>
<dbReference type="InterPro" id="IPR018300">
    <property type="entry name" value="Aminotrans_IV_CS"/>
</dbReference>
<comment type="pathway">
    <text evidence="2 18">Amino-acid biosynthesis; L-isoleucine biosynthesis; L-isoleucine from 2-oxobutanoate: step 4/4.</text>
</comment>
<evidence type="ECO:0000256" key="12">
    <source>
        <dbReference type="ARBA" id="ARBA00048798"/>
    </source>
</evidence>
<dbReference type="Gene3D" id="3.30.470.10">
    <property type="match status" value="1"/>
</dbReference>
<keyword evidence="9 16" id="KW-0663">Pyridoxal phosphate</keyword>
<dbReference type="GO" id="GO:0009082">
    <property type="term" value="P:branched-chain amino acid biosynthetic process"/>
    <property type="evidence" value="ECO:0007669"/>
    <property type="project" value="UniProtKB-KW"/>
</dbReference>
<feature type="modified residue" description="N6-(pyridoxal phosphate)lysine" evidence="14">
    <location>
        <position position="195"/>
    </location>
</feature>